<name>F8CA96_MYXFH</name>
<dbReference type="KEGG" id="mfu:LILAB_13230"/>
<proteinExistence type="predicted"/>
<dbReference type="EMBL" id="CP002830">
    <property type="protein sequence ID" value="AEI64553.1"/>
    <property type="molecule type" value="Genomic_DNA"/>
</dbReference>
<organism evidence="2 3">
    <name type="scientific">Myxococcus fulvus (strain ATCC BAA-855 / HW-1)</name>
    <dbReference type="NCBI Taxonomy" id="483219"/>
    <lineage>
        <taxon>Bacteria</taxon>
        <taxon>Pseudomonadati</taxon>
        <taxon>Myxococcota</taxon>
        <taxon>Myxococcia</taxon>
        <taxon>Myxococcales</taxon>
        <taxon>Cystobacterineae</taxon>
        <taxon>Myxococcaceae</taxon>
        <taxon>Myxococcus</taxon>
    </lineage>
</organism>
<dbReference type="HOGENOM" id="CLU_1056993_0_0_7"/>
<accession>F8CA96</accession>
<feature type="region of interest" description="Disordered" evidence="1">
    <location>
        <begin position="1"/>
        <end position="46"/>
    </location>
</feature>
<gene>
    <name evidence="2" type="ordered locus">LILAB_13230</name>
</gene>
<dbReference type="AlphaFoldDB" id="F8CA96"/>
<evidence type="ECO:0000313" key="2">
    <source>
        <dbReference type="EMBL" id="AEI64553.1"/>
    </source>
</evidence>
<reference evidence="2 3" key="1">
    <citation type="journal article" date="2011" name="J. Bacteriol.">
        <title>Genome sequence of the halotolerant marine bacterium Myxococcus fulvus HW-1.</title>
        <authorList>
            <person name="Li Z.F."/>
            <person name="Li X."/>
            <person name="Liu H."/>
            <person name="Liu X."/>
            <person name="Han K."/>
            <person name="Wu Z.H."/>
            <person name="Hu W."/>
            <person name="Li F.F."/>
            <person name="Li Y.Z."/>
        </authorList>
    </citation>
    <scope>NUCLEOTIDE SEQUENCE [LARGE SCALE GENOMIC DNA]</scope>
    <source>
        <strain evidence="3">ATCC BAA-855 / HW-1</strain>
    </source>
</reference>
<dbReference type="Gene3D" id="1.10.30.50">
    <property type="match status" value="1"/>
</dbReference>
<evidence type="ECO:0000256" key="1">
    <source>
        <dbReference type="SAM" id="MobiDB-lite"/>
    </source>
</evidence>
<evidence type="ECO:0008006" key="4">
    <source>
        <dbReference type="Google" id="ProtNLM"/>
    </source>
</evidence>
<protein>
    <recommendedName>
        <fullName evidence="4">TIGR02646 family protein</fullName>
    </recommendedName>
</protein>
<sequence>MRRIAKRWPPSNVSPDDQPPRSLRQAEKEHQAALSTIPQGKEQTRNARASFDALDKKKLREALLLEQGGLCVYCQQPLTDQGRRDSVPHVEHWRSLRDNPDQALHWNNLYLSCPTPTTCDGAKGKRRLAWSETDPELPWPTEVPYHDWIGFTSGGEAYVRTDARLDTATRRTLTLALNDCLESGQTRLSLLNLNARALVEARKAAIDSERKRLERDFPKSTVPMEERRARAKALLKKSSPLPSFISVRIAWLTRQTGKNKGPA</sequence>
<dbReference type="Proteomes" id="UP000000488">
    <property type="component" value="Chromosome"/>
</dbReference>
<evidence type="ECO:0000313" key="3">
    <source>
        <dbReference type="Proteomes" id="UP000000488"/>
    </source>
</evidence>
<dbReference type="STRING" id="483219.LILAB_13230"/>